<feature type="transmembrane region" description="Helical" evidence="1">
    <location>
        <begin position="95"/>
        <end position="119"/>
    </location>
</feature>
<dbReference type="GO" id="GO:0010468">
    <property type="term" value="P:regulation of gene expression"/>
    <property type="evidence" value="ECO:0007669"/>
    <property type="project" value="InterPro"/>
</dbReference>
<dbReference type="EMBL" id="JARAWC010000011">
    <property type="protein sequence ID" value="MDX2961463.1"/>
    <property type="molecule type" value="Genomic_DNA"/>
</dbReference>
<dbReference type="InterPro" id="IPR007820">
    <property type="entry name" value="AbrB_fam"/>
</dbReference>
<dbReference type="PANTHER" id="PTHR38457:SF1">
    <property type="entry name" value="REGULATOR ABRB-RELATED"/>
    <property type="match status" value="1"/>
</dbReference>
<evidence type="ECO:0000313" key="2">
    <source>
        <dbReference type="EMBL" id="MDX2961463.1"/>
    </source>
</evidence>
<reference evidence="2 4" key="1">
    <citation type="journal article" date="2023" name="Microb. Genom.">
        <title>Mesoterricola silvestris gen. nov., sp. nov., Mesoterricola sediminis sp. nov., Geothrix oryzae sp. nov., Geothrix edaphica sp. nov., Geothrix rubra sp. nov., and Geothrix limicola sp. nov., six novel members of Acidobacteriota isolated from soils.</title>
        <authorList>
            <person name="Weisberg A.J."/>
            <person name="Pearce E."/>
            <person name="Kramer C.G."/>
            <person name="Chang J.H."/>
            <person name="Clarke C.R."/>
        </authorList>
    </citation>
    <scope>NUCLEOTIDE SEQUENCE</scope>
    <source>
        <strain evidence="3 4">NB05-1H</strain>
        <strain evidence="2">NRRL_B-16521</strain>
    </source>
</reference>
<dbReference type="EMBL" id="JARAWP010000026">
    <property type="protein sequence ID" value="MDX3023251.1"/>
    <property type="molecule type" value="Genomic_DNA"/>
</dbReference>
<dbReference type="NCBIfam" id="TIGR03082">
    <property type="entry name" value="Gneg_AbrB_dup"/>
    <property type="match status" value="1"/>
</dbReference>
<feature type="transmembrane region" description="Helical" evidence="1">
    <location>
        <begin position="342"/>
        <end position="359"/>
    </location>
</feature>
<feature type="transmembrane region" description="Helical" evidence="1">
    <location>
        <begin position="279"/>
        <end position="301"/>
    </location>
</feature>
<protein>
    <submittedName>
        <fullName evidence="2">AbrB family transcriptional regulator</fullName>
    </submittedName>
</protein>
<keyword evidence="4" id="KW-1185">Reference proteome</keyword>
<dbReference type="Proteomes" id="UP001272987">
    <property type="component" value="Unassembled WGS sequence"/>
</dbReference>
<evidence type="ECO:0000256" key="1">
    <source>
        <dbReference type="SAM" id="Phobius"/>
    </source>
</evidence>
<proteinExistence type="predicted"/>
<comment type="caution">
    <text evidence="2">The sequence shown here is derived from an EMBL/GenBank/DDBJ whole genome shotgun (WGS) entry which is preliminary data.</text>
</comment>
<feature type="transmembrane region" description="Helical" evidence="1">
    <location>
        <begin position="43"/>
        <end position="61"/>
    </location>
</feature>
<sequence length="370" mass="38346">MIPPHTLTPPYLRTRRYATWTAVILGAAAAGEAAEPFLPAPHLLAPLLTGLAVAVAGFSAGKLPLRVNRWIQAALGVLMGSYLGPHALQQTSGRAAVLTLVTAATALLSLAGGAVLARVGRVDHASALLGMVAGGSAAVVCAAEELDADPRTVAFLQYLRVALVAATAPVIAHWFCTAPTGRDAARSEQWLLVNGPHQTAGLLLLAATAATGTWLGTRVRLPSPALLGPMLLTAALTVSGTATGFTPSGLLRAALFTAVGLDIGLRFTRSAVVRMRRLLPLALTLTLTICAVCAALAWLIAITTRIPPTDAYLATTPGGINAVLATAVATRANVPLISGVQSLRLFAMVLIAPPLIRWVERYRPPRTHKG</sequence>
<feature type="transmembrane region" description="Helical" evidence="1">
    <location>
        <begin position="195"/>
        <end position="217"/>
    </location>
</feature>
<gene>
    <name evidence="2" type="ORF">PV399_17305</name>
    <name evidence="3" type="ORF">PV666_36035</name>
</gene>
<dbReference type="Proteomes" id="UP001282288">
    <property type="component" value="Unassembled WGS sequence"/>
</dbReference>
<dbReference type="PANTHER" id="PTHR38457">
    <property type="entry name" value="REGULATOR ABRB-RELATED"/>
    <property type="match status" value="1"/>
</dbReference>
<dbReference type="GeneID" id="69812959"/>
<dbReference type="Pfam" id="PF05145">
    <property type="entry name" value="AbrB"/>
    <property type="match status" value="1"/>
</dbReference>
<feature type="transmembrane region" description="Helical" evidence="1">
    <location>
        <begin position="155"/>
        <end position="175"/>
    </location>
</feature>
<feature type="transmembrane region" description="Helical" evidence="1">
    <location>
        <begin position="224"/>
        <end position="243"/>
    </location>
</feature>
<organism evidence="2 5">
    <name type="scientific">Streptomyces acidiscabies</name>
    <dbReference type="NCBI Taxonomy" id="42234"/>
    <lineage>
        <taxon>Bacteria</taxon>
        <taxon>Bacillati</taxon>
        <taxon>Actinomycetota</taxon>
        <taxon>Actinomycetes</taxon>
        <taxon>Kitasatosporales</taxon>
        <taxon>Streptomycetaceae</taxon>
        <taxon>Streptomyces</taxon>
    </lineage>
</organism>
<dbReference type="GO" id="GO:0016020">
    <property type="term" value="C:membrane"/>
    <property type="evidence" value="ECO:0007669"/>
    <property type="project" value="InterPro"/>
</dbReference>
<feature type="transmembrane region" description="Helical" evidence="1">
    <location>
        <begin position="125"/>
        <end position="143"/>
    </location>
</feature>
<accession>A0AAP6BBA3</accession>
<keyword evidence="1" id="KW-0472">Membrane</keyword>
<dbReference type="AlphaFoldDB" id="A0AAP6BBA3"/>
<dbReference type="InterPro" id="IPR017516">
    <property type="entry name" value="AbrB_dup"/>
</dbReference>
<evidence type="ECO:0000313" key="5">
    <source>
        <dbReference type="Proteomes" id="UP001282288"/>
    </source>
</evidence>
<name>A0AAP6BBA3_9ACTN</name>
<evidence type="ECO:0000313" key="4">
    <source>
        <dbReference type="Proteomes" id="UP001272987"/>
    </source>
</evidence>
<keyword evidence="1" id="KW-1133">Transmembrane helix</keyword>
<evidence type="ECO:0000313" key="3">
    <source>
        <dbReference type="EMBL" id="MDX3023251.1"/>
    </source>
</evidence>
<dbReference type="RefSeq" id="WP_010357017.1">
    <property type="nucleotide sequence ID" value="NZ_BCML01000122.1"/>
</dbReference>
<dbReference type="PIRSF" id="PIRSF038991">
    <property type="entry name" value="Protein_AbrB"/>
    <property type="match status" value="1"/>
</dbReference>
<keyword evidence="1" id="KW-0812">Transmembrane</keyword>